<gene>
    <name evidence="1" type="ORF">L2E82_39169</name>
</gene>
<evidence type="ECO:0000313" key="2">
    <source>
        <dbReference type="Proteomes" id="UP001055811"/>
    </source>
</evidence>
<accession>A0ACB9AHR0</accession>
<organism evidence="1 2">
    <name type="scientific">Cichorium intybus</name>
    <name type="common">Chicory</name>
    <dbReference type="NCBI Taxonomy" id="13427"/>
    <lineage>
        <taxon>Eukaryota</taxon>
        <taxon>Viridiplantae</taxon>
        <taxon>Streptophyta</taxon>
        <taxon>Embryophyta</taxon>
        <taxon>Tracheophyta</taxon>
        <taxon>Spermatophyta</taxon>
        <taxon>Magnoliopsida</taxon>
        <taxon>eudicotyledons</taxon>
        <taxon>Gunneridae</taxon>
        <taxon>Pentapetalae</taxon>
        <taxon>asterids</taxon>
        <taxon>campanulids</taxon>
        <taxon>Asterales</taxon>
        <taxon>Asteraceae</taxon>
        <taxon>Cichorioideae</taxon>
        <taxon>Cichorieae</taxon>
        <taxon>Cichoriinae</taxon>
        <taxon>Cichorium</taxon>
    </lineage>
</organism>
<sequence>MGSTYGSGFVSSVEDGRVRTWLDGFYVNCALNTCTMCIYINDVLWVYFLVYVINCPKKLLPRLPPESCLWPSLY</sequence>
<comment type="caution">
    <text evidence="1">The sequence shown here is derived from an EMBL/GenBank/DDBJ whole genome shotgun (WGS) entry which is preliminary data.</text>
</comment>
<dbReference type="Proteomes" id="UP001055811">
    <property type="component" value="Linkage Group LG07"/>
</dbReference>
<keyword evidence="2" id="KW-1185">Reference proteome</keyword>
<name>A0ACB9AHR0_CICIN</name>
<evidence type="ECO:0000313" key="1">
    <source>
        <dbReference type="EMBL" id="KAI3709407.1"/>
    </source>
</evidence>
<reference evidence="1 2" key="2">
    <citation type="journal article" date="2022" name="Mol. Ecol. Resour.">
        <title>The genomes of chicory, endive, great burdock and yacon provide insights into Asteraceae paleo-polyploidization history and plant inulin production.</title>
        <authorList>
            <person name="Fan W."/>
            <person name="Wang S."/>
            <person name="Wang H."/>
            <person name="Wang A."/>
            <person name="Jiang F."/>
            <person name="Liu H."/>
            <person name="Zhao H."/>
            <person name="Xu D."/>
            <person name="Zhang Y."/>
        </authorList>
    </citation>
    <scope>NUCLEOTIDE SEQUENCE [LARGE SCALE GENOMIC DNA]</scope>
    <source>
        <strain evidence="2">cv. Punajuju</strain>
        <tissue evidence="1">Leaves</tissue>
    </source>
</reference>
<dbReference type="EMBL" id="CM042015">
    <property type="protein sequence ID" value="KAI3709407.1"/>
    <property type="molecule type" value="Genomic_DNA"/>
</dbReference>
<reference evidence="2" key="1">
    <citation type="journal article" date="2022" name="Mol. Ecol. Resour.">
        <title>The genomes of chicory, endive, great burdock and yacon provide insights into Asteraceae palaeo-polyploidization history and plant inulin production.</title>
        <authorList>
            <person name="Fan W."/>
            <person name="Wang S."/>
            <person name="Wang H."/>
            <person name="Wang A."/>
            <person name="Jiang F."/>
            <person name="Liu H."/>
            <person name="Zhao H."/>
            <person name="Xu D."/>
            <person name="Zhang Y."/>
        </authorList>
    </citation>
    <scope>NUCLEOTIDE SEQUENCE [LARGE SCALE GENOMIC DNA]</scope>
    <source>
        <strain evidence="2">cv. Punajuju</strain>
    </source>
</reference>
<protein>
    <submittedName>
        <fullName evidence="1">Uncharacterized protein</fullName>
    </submittedName>
</protein>
<proteinExistence type="predicted"/>